<evidence type="ECO:0000256" key="1">
    <source>
        <dbReference type="ARBA" id="ARBA00004123"/>
    </source>
</evidence>
<organism evidence="8">
    <name type="scientific">Camponotus floridanus</name>
    <name type="common">Florida carpenter ant</name>
    <dbReference type="NCBI Taxonomy" id="104421"/>
    <lineage>
        <taxon>Eukaryota</taxon>
        <taxon>Metazoa</taxon>
        <taxon>Ecdysozoa</taxon>
        <taxon>Arthropoda</taxon>
        <taxon>Hexapoda</taxon>
        <taxon>Insecta</taxon>
        <taxon>Pterygota</taxon>
        <taxon>Neoptera</taxon>
        <taxon>Endopterygota</taxon>
        <taxon>Hymenoptera</taxon>
        <taxon>Apocrita</taxon>
        <taxon>Aculeata</taxon>
        <taxon>Formicoidea</taxon>
        <taxon>Formicidae</taxon>
        <taxon>Formicinae</taxon>
        <taxon>Camponotus</taxon>
    </lineage>
</organism>
<reference evidence="7 8" key="1">
    <citation type="journal article" date="2010" name="Science">
        <title>Genomic comparison of the ants Camponotus floridanus and Harpegnathos saltator.</title>
        <authorList>
            <person name="Bonasio R."/>
            <person name="Zhang G."/>
            <person name="Ye C."/>
            <person name="Mutti N.S."/>
            <person name="Fang X."/>
            <person name="Qin N."/>
            <person name="Donahue G."/>
            <person name="Yang P."/>
            <person name="Li Q."/>
            <person name="Li C."/>
            <person name="Zhang P."/>
            <person name="Huang Z."/>
            <person name="Berger S.L."/>
            <person name="Reinberg D."/>
            <person name="Wang J."/>
            <person name="Liebig J."/>
        </authorList>
    </citation>
    <scope>NUCLEOTIDE SEQUENCE [LARGE SCALE GENOMIC DNA]</scope>
    <source>
        <strain evidence="8">C129</strain>
    </source>
</reference>
<dbReference type="SUPFAM" id="SSF52047">
    <property type="entry name" value="RNI-like"/>
    <property type="match status" value="1"/>
</dbReference>
<dbReference type="Pfam" id="PF13181">
    <property type="entry name" value="TPR_8"/>
    <property type="match status" value="1"/>
</dbReference>
<keyword evidence="5" id="KW-0040">ANK repeat</keyword>
<feature type="repeat" description="ANK" evidence="5">
    <location>
        <begin position="437"/>
        <end position="469"/>
    </location>
</feature>
<dbReference type="OrthoDB" id="273147at2759"/>
<dbReference type="FunCoup" id="E2AIJ1">
    <property type="interactions" value="321"/>
</dbReference>
<dbReference type="InterPro" id="IPR011990">
    <property type="entry name" value="TPR-like_helical_dom_sf"/>
</dbReference>
<feature type="non-terminal residue" evidence="7">
    <location>
        <position position="907"/>
    </location>
</feature>
<dbReference type="InterPro" id="IPR019734">
    <property type="entry name" value="TPR_rpt"/>
</dbReference>
<evidence type="ECO:0000256" key="3">
    <source>
        <dbReference type="ARBA" id="ARBA00022737"/>
    </source>
</evidence>
<dbReference type="InterPro" id="IPR002110">
    <property type="entry name" value="Ankyrin_rpt"/>
</dbReference>
<feature type="compositionally biased region" description="Basic and acidic residues" evidence="6">
    <location>
        <begin position="524"/>
        <end position="534"/>
    </location>
</feature>
<evidence type="ECO:0000313" key="7">
    <source>
        <dbReference type="EMBL" id="EFN66748.1"/>
    </source>
</evidence>
<evidence type="ECO:0000313" key="8">
    <source>
        <dbReference type="Proteomes" id="UP000000311"/>
    </source>
</evidence>
<evidence type="ECO:0000256" key="4">
    <source>
        <dbReference type="ARBA" id="ARBA00023242"/>
    </source>
</evidence>
<dbReference type="AlphaFoldDB" id="E2AIJ1"/>
<accession>E2AIJ1</accession>
<feature type="non-terminal residue" evidence="7">
    <location>
        <position position="1"/>
    </location>
</feature>
<name>E2AIJ1_CAMFO</name>
<dbReference type="InterPro" id="IPR036770">
    <property type="entry name" value="Ankyrin_rpt-contain_sf"/>
</dbReference>
<dbReference type="GO" id="GO:0043596">
    <property type="term" value="C:nuclear replication fork"/>
    <property type="evidence" value="ECO:0007669"/>
    <property type="project" value="TreeGrafter"/>
</dbReference>
<dbReference type="SMART" id="SM00028">
    <property type="entry name" value="TPR"/>
    <property type="match status" value="3"/>
</dbReference>
<feature type="region of interest" description="Disordered" evidence="6">
    <location>
        <begin position="302"/>
        <end position="330"/>
    </location>
</feature>
<dbReference type="InParanoid" id="E2AIJ1"/>
<proteinExistence type="predicted"/>
<keyword evidence="2" id="KW-0433">Leucine-rich repeat</keyword>
<dbReference type="EMBL" id="GL439798">
    <property type="protein sequence ID" value="EFN66748.1"/>
    <property type="molecule type" value="Genomic_DNA"/>
</dbReference>
<keyword evidence="4" id="KW-0539">Nucleus</keyword>
<feature type="region of interest" description="Disordered" evidence="6">
    <location>
        <begin position="514"/>
        <end position="534"/>
    </location>
</feature>
<dbReference type="SUPFAM" id="SSF48452">
    <property type="entry name" value="TPR-like"/>
    <property type="match status" value="2"/>
</dbReference>
<feature type="compositionally biased region" description="Acidic residues" evidence="6">
    <location>
        <begin position="320"/>
        <end position="330"/>
    </location>
</feature>
<evidence type="ECO:0000256" key="6">
    <source>
        <dbReference type="SAM" id="MobiDB-lite"/>
    </source>
</evidence>
<evidence type="ECO:0000256" key="5">
    <source>
        <dbReference type="PROSITE-ProRule" id="PRU00023"/>
    </source>
</evidence>
<evidence type="ECO:0000256" key="2">
    <source>
        <dbReference type="ARBA" id="ARBA00022614"/>
    </source>
</evidence>
<dbReference type="SUPFAM" id="SSF48403">
    <property type="entry name" value="Ankyrin repeat"/>
    <property type="match status" value="1"/>
</dbReference>
<dbReference type="STRING" id="104421.E2AIJ1"/>
<dbReference type="InterPro" id="IPR032675">
    <property type="entry name" value="LRR_dom_sf"/>
</dbReference>
<dbReference type="Pfam" id="PF13176">
    <property type="entry name" value="TPR_7"/>
    <property type="match status" value="1"/>
</dbReference>
<sequence>VNSMELCDKLTMNEIKLEEKILMRARLLLNLGLTLEAQKETQEAIDLIEQATKLCVSNNFQEDLHRTCISLAAIYERQGDHELALSYIETASTVQDVRLKNEAKLSKIELFMRLGKWIETRKILISLYTSKGLSRDMRHQVEKYLRIIVTLCRAENKLLVETNIQVQQQLYETLGDAAVALQCFDKGADYYRRMLTCAEETGEQISISLVSLAQTLKDAGRPKEALPFAQRELSLCTNPREKCRSALFLADLLIGTNASDAEIRECYTMALGSVNESDNIKLQRSVVKELVNYLESTNQFEEAKGMRQEAGLSDKIPSDTESEAASEESDQIGADICLEELSDLEDEIEGNIRRTTKRRVGTIKRNAKGETQLHVACINGDIGAVEKLLSSGHPTNVRDHCGWSPLHEAANHGYVDIAELLLRHGANVNDPGGMSCKGVTPLHDAACCGHFSMIQLLIQHGANVKLKTHDGDTVLDCLNDWKDRVGDLSPEDFVEYDTICKKLSAFIPVKKKRRRSNNAQISNKESHSDKESEIDKISAGEDYKRTIANLRSFNKVNTVAFKSSNDAPLVSEEQVLIDDWLEDDIGSITKKKCTSNNYIPTGKRKSDEDIEGTTKKFKQRCTLQNEEYLNTSEDSDESSVATEIIQLSKISKRVKRKRQTSLITNGFTVSQYIHLRVLVKEDAFDLKVAVCEDEGEFLNSIQTSVESMFFRETACTAKLLLRPINGDVTVTRESILKVATEENARLECEMVELRIPSIVERYRTICDIYSTVLGMAGAHLYRCLSSLPSLQELHLKGCDIDFACLREIISLPPQLRILDLSYNPLCSESRDVLRDLIASLKYLRVLNLRYCKLEDFHLPLNNPNLTSCDISWNKLSRDATSYFSNKQLFDLNLSNITCSDKFVSSLV</sequence>
<dbReference type="SMART" id="SM00248">
    <property type="entry name" value="ANK"/>
    <property type="match status" value="3"/>
</dbReference>
<dbReference type="GO" id="GO:0031297">
    <property type="term" value="P:replication fork processing"/>
    <property type="evidence" value="ECO:0007669"/>
    <property type="project" value="TreeGrafter"/>
</dbReference>
<dbReference type="PANTHER" id="PTHR46358:SF1">
    <property type="entry name" value="TONSOKU-LIKE PROTEIN"/>
    <property type="match status" value="1"/>
</dbReference>
<dbReference type="Gene3D" id="1.25.40.20">
    <property type="entry name" value="Ankyrin repeat-containing domain"/>
    <property type="match status" value="1"/>
</dbReference>
<dbReference type="Proteomes" id="UP000000311">
    <property type="component" value="Unassembled WGS sequence"/>
</dbReference>
<dbReference type="PROSITE" id="PS50088">
    <property type="entry name" value="ANK_REPEAT"/>
    <property type="match status" value="3"/>
</dbReference>
<dbReference type="Pfam" id="PF12796">
    <property type="entry name" value="Ank_2"/>
    <property type="match status" value="1"/>
</dbReference>
<feature type="repeat" description="ANK" evidence="5">
    <location>
        <begin position="401"/>
        <end position="433"/>
    </location>
</feature>
<gene>
    <name evidence="7" type="ORF">EAG_00603</name>
</gene>
<dbReference type="PRINTS" id="PR01415">
    <property type="entry name" value="ANKYRIN"/>
</dbReference>
<dbReference type="PROSITE" id="PS50297">
    <property type="entry name" value="ANK_REP_REGION"/>
    <property type="match status" value="3"/>
</dbReference>
<dbReference type="Gene3D" id="1.25.40.10">
    <property type="entry name" value="Tetratricopeptide repeat domain"/>
    <property type="match status" value="2"/>
</dbReference>
<dbReference type="Gene3D" id="3.80.10.10">
    <property type="entry name" value="Ribonuclease Inhibitor"/>
    <property type="match status" value="1"/>
</dbReference>
<protein>
    <submittedName>
        <fullName evidence="7">NF-kappa-B inhibitor-like protein 2</fullName>
    </submittedName>
</protein>
<keyword evidence="8" id="KW-1185">Reference proteome</keyword>
<dbReference type="GO" id="GO:0000724">
    <property type="term" value="P:double-strand break repair via homologous recombination"/>
    <property type="evidence" value="ECO:0007669"/>
    <property type="project" value="TreeGrafter"/>
</dbReference>
<keyword evidence="3" id="KW-0677">Repeat</keyword>
<dbReference type="PANTHER" id="PTHR46358">
    <property type="entry name" value="TONSOKU-LIKE PROTEIN"/>
    <property type="match status" value="1"/>
</dbReference>
<feature type="repeat" description="ANK" evidence="5">
    <location>
        <begin position="368"/>
        <end position="400"/>
    </location>
</feature>
<comment type="subcellular location">
    <subcellularLocation>
        <location evidence="1">Nucleus</location>
    </subcellularLocation>
</comment>
<dbReference type="InterPro" id="IPR052311">
    <property type="entry name" value="MMS22L-TONSL_complex_comp"/>
</dbReference>